<dbReference type="Pfam" id="PF02089">
    <property type="entry name" value="Palm_thioest"/>
    <property type="match status" value="1"/>
</dbReference>
<evidence type="ECO:0000256" key="9">
    <source>
        <dbReference type="ARBA" id="ARBA00023274"/>
    </source>
</evidence>
<evidence type="ECO:0000256" key="6">
    <source>
        <dbReference type="ARBA" id="ARBA00022980"/>
    </source>
</evidence>
<evidence type="ECO:0000256" key="8">
    <source>
        <dbReference type="ARBA" id="ARBA00023228"/>
    </source>
</evidence>
<dbReference type="InterPro" id="IPR020606">
    <property type="entry name" value="Ribosomal_uS7_CS"/>
</dbReference>
<evidence type="ECO:0000313" key="20">
    <source>
        <dbReference type="Proteomes" id="UP000295070"/>
    </source>
</evidence>
<dbReference type="GO" id="GO:0006412">
    <property type="term" value="P:translation"/>
    <property type="evidence" value="ECO:0007669"/>
    <property type="project" value="InterPro"/>
</dbReference>
<evidence type="ECO:0000256" key="10">
    <source>
        <dbReference type="ARBA" id="ARBA00038848"/>
    </source>
</evidence>
<evidence type="ECO:0000256" key="11">
    <source>
        <dbReference type="ARBA" id="ARBA00044531"/>
    </source>
</evidence>
<evidence type="ECO:0000256" key="2">
    <source>
        <dbReference type="ARBA" id="ARBA00007151"/>
    </source>
</evidence>
<keyword evidence="8" id="KW-0458">Lysosome</keyword>
<dbReference type="InterPro" id="IPR023798">
    <property type="entry name" value="Ribosomal_uS7_dom"/>
</dbReference>
<accession>A0A484CPU8</accession>
<dbReference type="GO" id="GO:0003723">
    <property type="term" value="F:RNA binding"/>
    <property type="evidence" value="ECO:0007669"/>
    <property type="project" value="InterPro"/>
</dbReference>
<evidence type="ECO:0000256" key="5">
    <source>
        <dbReference type="ARBA" id="ARBA00022801"/>
    </source>
</evidence>
<dbReference type="PROSITE" id="PS51257">
    <property type="entry name" value="PROKAR_LIPOPROTEIN"/>
    <property type="match status" value="1"/>
</dbReference>
<comment type="subunit">
    <text evidence="14">Component of the small ribosomal subunit. Part of the small subunit (SSU) processome, composed of more than 70 proteins and the RNA chaperone small nucleolar RNA (snoRNA) U3.</text>
</comment>
<comment type="caution">
    <text evidence="19">The sequence shown here is derived from an EMBL/GenBank/DDBJ whole genome shotgun (WGS) entry which is preliminary data.</text>
</comment>
<evidence type="ECO:0000256" key="16">
    <source>
        <dbReference type="ARBA" id="ARBA00093353"/>
    </source>
</evidence>
<reference evidence="19 20" key="1">
    <citation type="submission" date="2019-01" db="EMBL/GenBank/DDBJ databases">
        <title>A chromosome-scale genome assembly of the yellow perch, Perca flavescens.</title>
        <authorList>
            <person name="Feron R."/>
            <person name="Morvezen R."/>
            <person name="Bestin A."/>
            <person name="Haffray P."/>
            <person name="Klopp C."/>
            <person name="Zahm M."/>
            <person name="Cabau C."/>
            <person name="Roques C."/>
            <person name="Donnadieu C."/>
            <person name="Bouchez O."/>
            <person name="Christie M."/>
            <person name="Larson W."/>
            <person name="Guiguen Y."/>
        </authorList>
    </citation>
    <scope>NUCLEOTIDE SEQUENCE [LARGE SCALE GENOMIC DNA]</scope>
    <source>
        <strain evidence="19">YP-PL-M2</strain>
        <tissue evidence="19">Blood</tissue>
    </source>
</reference>
<dbReference type="InterPro" id="IPR029058">
    <property type="entry name" value="AB_hydrolase_fold"/>
</dbReference>
<dbReference type="FunFam" id="1.10.455.10:FF:000003">
    <property type="entry name" value="40S ribosomal protein S5"/>
    <property type="match status" value="1"/>
</dbReference>
<dbReference type="GO" id="GO:0016790">
    <property type="term" value="F:thiolester hydrolase activity"/>
    <property type="evidence" value="ECO:0007669"/>
    <property type="project" value="UniProtKB-ARBA"/>
</dbReference>
<dbReference type="AlphaFoldDB" id="A0A484CPU8"/>
<comment type="function">
    <text evidence="13">Component of the small ribosomal subunit. The ribosome is a large ribonucleoprotein complex responsible for the synthesis of proteins in the cell. Part of the small subunit (SSU) processome, first precursor of the small eukaryotic ribosomal subunit. During the assembly of the SSU processome in the nucleolus, many ribosome biogenesis factors, an RNA chaperone and ribosomal proteins associate with the nascent pre-rRNA and work in concert to generate RNA folding, modifications, rearrangements and cleavage as well as targeted degradation of pre-ribosomal RNA by the RNA exosome.</text>
</comment>
<dbReference type="GO" id="GO:0022626">
    <property type="term" value="C:cytosolic ribosome"/>
    <property type="evidence" value="ECO:0007669"/>
    <property type="project" value="UniProtKB-ARBA"/>
</dbReference>
<dbReference type="NCBIfam" id="TIGR01028">
    <property type="entry name" value="uS7_euk_arch"/>
    <property type="match status" value="1"/>
</dbReference>
<feature type="domain" description="Small ribosomal subunit protein uS7" evidence="18">
    <location>
        <begin position="378"/>
        <end position="536"/>
    </location>
</feature>
<keyword evidence="20" id="KW-1185">Reference proteome</keyword>
<keyword evidence="4" id="KW-0732">Signal</keyword>
<name>A0A484CPU8_PERFV</name>
<dbReference type="Gene3D" id="1.10.455.10">
    <property type="entry name" value="Ribosomal protein S7 domain"/>
    <property type="match status" value="1"/>
</dbReference>
<dbReference type="PROSITE" id="PS00052">
    <property type="entry name" value="RIBOSOMAL_S7"/>
    <property type="match status" value="1"/>
</dbReference>
<evidence type="ECO:0000256" key="12">
    <source>
        <dbReference type="ARBA" id="ARBA00044560"/>
    </source>
</evidence>
<dbReference type="InterPro" id="IPR005716">
    <property type="entry name" value="Ribosomal_uS7_euk/arc"/>
</dbReference>
<evidence type="ECO:0000256" key="4">
    <source>
        <dbReference type="ARBA" id="ARBA00022729"/>
    </source>
</evidence>
<dbReference type="InterPro" id="IPR036823">
    <property type="entry name" value="Ribosomal_uS7_dom_sf"/>
</dbReference>
<keyword evidence="6 17" id="KW-0689">Ribosomal protein</keyword>
<dbReference type="Pfam" id="PF00177">
    <property type="entry name" value="Ribosomal_S7"/>
    <property type="match status" value="1"/>
</dbReference>
<evidence type="ECO:0000256" key="3">
    <source>
        <dbReference type="ARBA" id="ARBA00010758"/>
    </source>
</evidence>
<comment type="similarity">
    <text evidence="3">Belongs to the palmitoyl-protein thioesterase family.</text>
</comment>
<keyword evidence="5" id="KW-0378">Hydrolase</keyword>
<proteinExistence type="inferred from homology"/>
<dbReference type="GO" id="GO:0005764">
    <property type="term" value="C:lysosome"/>
    <property type="evidence" value="ECO:0007669"/>
    <property type="project" value="UniProtKB-SubCell"/>
</dbReference>
<dbReference type="EMBL" id="SCKG01000014">
    <property type="protein sequence ID" value="TDH03948.1"/>
    <property type="molecule type" value="Genomic_DNA"/>
</dbReference>
<comment type="subcellular location">
    <subcellularLocation>
        <location evidence="1">Lysosome</location>
    </subcellularLocation>
</comment>
<dbReference type="NCBIfam" id="NF003106">
    <property type="entry name" value="PRK04027.1"/>
    <property type="match status" value="1"/>
</dbReference>
<protein>
    <recommendedName>
        <fullName evidence="11">Small ribosomal subunit protein uS7</fullName>
        <ecNumber evidence="10">3.1.2.2</ecNumber>
    </recommendedName>
    <alternativeName>
        <fullName evidence="12">40S ribosomal protein S5</fullName>
    </alternativeName>
</protein>
<organism evidence="19 20">
    <name type="scientific">Perca flavescens</name>
    <name type="common">American yellow perch</name>
    <name type="synonym">Morone flavescens</name>
    <dbReference type="NCBI Taxonomy" id="8167"/>
    <lineage>
        <taxon>Eukaryota</taxon>
        <taxon>Metazoa</taxon>
        <taxon>Chordata</taxon>
        <taxon>Craniata</taxon>
        <taxon>Vertebrata</taxon>
        <taxon>Euteleostomi</taxon>
        <taxon>Actinopterygii</taxon>
        <taxon>Neopterygii</taxon>
        <taxon>Teleostei</taxon>
        <taxon>Neoteleostei</taxon>
        <taxon>Acanthomorphata</taxon>
        <taxon>Eupercaria</taxon>
        <taxon>Perciformes</taxon>
        <taxon>Percoidei</taxon>
        <taxon>Percidae</taxon>
        <taxon>Percinae</taxon>
        <taxon>Perca</taxon>
    </lineage>
</organism>
<comment type="function">
    <text evidence="16">Catalyzes the cleavage of thioester bonds from S-palmitoyl-CoA or S-palmitoyl-N-acetylcysteamine (unbranched structures) but does not have activity against palmitoylcysteine or palmitoylated proteins, branched structures or bulky head groups. Conversely, hydrolyzes both long and short chain fatty acyl-CoA substrate.</text>
</comment>
<dbReference type="SUPFAM" id="SSF47973">
    <property type="entry name" value="Ribosomal protein S7"/>
    <property type="match status" value="1"/>
</dbReference>
<dbReference type="CDD" id="cd14867">
    <property type="entry name" value="uS7_Eukaryote"/>
    <property type="match status" value="1"/>
</dbReference>
<evidence type="ECO:0000256" key="14">
    <source>
        <dbReference type="ARBA" id="ARBA00046547"/>
    </source>
</evidence>
<evidence type="ECO:0000259" key="18">
    <source>
        <dbReference type="Pfam" id="PF00177"/>
    </source>
</evidence>
<evidence type="ECO:0000256" key="7">
    <source>
        <dbReference type="ARBA" id="ARBA00023180"/>
    </source>
</evidence>
<comment type="similarity">
    <text evidence="2 17">Belongs to the universal ribosomal protein uS7 family.</text>
</comment>
<dbReference type="GO" id="GO:0003735">
    <property type="term" value="F:structural constituent of ribosome"/>
    <property type="evidence" value="ECO:0007669"/>
    <property type="project" value="InterPro"/>
</dbReference>
<evidence type="ECO:0000256" key="15">
    <source>
        <dbReference type="ARBA" id="ARBA00093223"/>
    </source>
</evidence>
<dbReference type="GO" id="GO:0015935">
    <property type="term" value="C:small ribosomal subunit"/>
    <property type="evidence" value="ECO:0007669"/>
    <property type="project" value="InterPro"/>
</dbReference>
<sequence length="536" mass="60719">MMKDSHSALSSRRRRSSGTAGLLYPLLGACLWAAVVGYKPVIIVHGLFDSSGEFIHLQRFINESHPGTNVTVIDLFDRSASLQPMWKQVEGFKAAIYPIMQNAEDGVHFICYSQGGLVCRGILSTLSDHNVQSFISLSSPQAGQYGDTDYLRYLFPQFVKSNLFHLCYTSVGQRISICNYWNDPHHRDLYVNSSDYLALLNSERPNPNSTEWKKNFLKIKKLVLVGGPDDGVITPWQSSQFGFYDDNETVVEMQHQDMYLRDVFGLKTLAARGDLIICSVPGVQHVYWHSNETVFHTCMEKWLEPTSSPDICTRRLEKALFRLREVWYRTADTMTEWETAPAVAESPEIKLFGKWSTDDVQINDISLQDYIAVKEKYAKYLPHSGGRYAAKRFRKAQCPIVERLTNSMMMHGRNNGKKLMTVRIVKHAFEIIHLLTGENPLQVLVNAIINSGPREDSTRIGRAGTVRRQAVDVSPLRRVNQAIWLLCTGAREAAFRNIKTIAECLADELINAAKGSSNSYAIKKKDELERVAKSNR</sequence>
<keyword evidence="9 17" id="KW-0687">Ribonucleoprotein</keyword>
<dbReference type="Gene3D" id="3.40.50.1820">
    <property type="entry name" value="alpha/beta hydrolase"/>
    <property type="match status" value="1"/>
</dbReference>
<dbReference type="STRING" id="8167.A0A484CPU8"/>
<comment type="catalytic activity">
    <reaction evidence="15">
        <text>S-hexadecanoyl-N-acetylcysteamine + H2O = N-acetylcysteamine + hexadecanoate + H(+)</text>
        <dbReference type="Rhea" id="RHEA:84099"/>
        <dbReference type="ChEBI" id="CHEBI:7896"/>
        <dbReference type="ChEBI" id="CHEBI:15377"/>
        <dbReference type="ChEBI" id="CHEBI:15378"/>
        <dbReference type="ChEBI" id="CHEBI:74410"/>
        <dbReference type="ChEBI" id="CHEBI:233601"/>
    </reaction>
</comment>
<dbReference type="SUPFAM" id="SSF53474">
    <property type="entry name" value="alpha/beta-Hydrolases"/>
    <property type="match status" value="1"/>
</dbReference>
<dbReference type="PANTHER" id="PTHR11205">
    <property type="entry name" value="RIBOSOMAL PROTEIN S7"/>
    <property type="match status" value="1"/>
</dbReference>
<keyword evidence="7" id="KW-0325">Glycoprotein</keyword>
<evidence type="ECO:0000256" key="1">
    <source>
        <dbReference type="ARBA" id="ARBA00004371"/>
    </source>
</evidence>
<dbReference type="Proteomes" id="UP000295070">
    <property type="component" value="Chromosome 14"/>
</dbReference>
<evidence type="ECO:0000256" key="17">
    <source>
        <dbReference type="RuleBase" id="RU003619"/>
    </source>
</evidence>
<evidence type="ECO:0000313" key="19">
    <source>
        <dbReference type="EMBL" id="TDH03948.1"/>
    </source>
</evidence>
<evidence type="ECO:0000256" key="13">
    <source>
        <dbReference type="ARBA" id="ARBA00045441"/>
    </source>
</evidence>
<dbReference type="InterPro" id="IPR000235">
    <property type="entry name" value="Ribosomal_uS7"/>
</dbReference>
<dbReference type="FunFam" id="3.40.50.1820:FF:000037">
    <property type="entry name" value="Lysosomal thioesterase PPT2 homolog"/>
    <property type="match status" value="1"/>
</dbReference>
<dbReference type="GO" id="GO:0098599">
    <property type="term" value="F:palmitoyl hydrolase activity"/>
    <property type="evidence" value="ECO:0007669"/>
    <property type="project" value="UniProtKB-ARBA"/>
</dbReference>
<gene>
    <name evidence="19" type="ORF">EPR50_G00147230</name>
</gene>
<dbReference type="EC" id="3.1.2.2" evidence="10"/>